<gene>
    <name evidence="2" type="ORF">STIAU_4495</name>
</gene>
<dbReference type="SUPFAM" id="SSF82693">
    <property type="entry name" value="Multidrug efflux transporter AcrB pore domain, PN1, PN2, PC1 and PC2 subdomains"/>
    <property type="match status" value="2"/>
</dbReference>
<evidence type="ECO:0000313" key="2">
    <source>
        <dbReference type="EMBL" id="EAU64448.1"/>
    </source>
</evidence>
<dbReference type="InterPro" id="IPR027463">
    <property type="entry name" value="AcrB_DN_DC_subdom"/>
</dbReference>
<evidence type="ECO:0000256" key="1">
    <source>
        <dbReference type="SAM" id="Phobius"/>
    </source>
</evidence>
<dbReference type="GO" id="GO:0042910">
    <property type="term" value="F:xenobiotic transmembrane transporter activity"/>
    <property type="evidence" value="ECO:0007669"/>
    <property type="project" value="TreeGrafter"/>
</dbReference>
<keyword evidence="1" id="KW-1133">Transmembrane helix</keyword>
<dbReference type="SUPFAM" id="SSF82866">
    <property type="entry name" value="Multidrug efflux transporter AcrB transmembrane domain"/>
    <property type="match status" value="1"/>
</dbReference>
<dbReference type="Proteomes" id="UP000032702">
    <property type="component" value="Unassembled WGS sequence"/>
</dbReference>
<accession>Q08VD9</accession>
<evidence type="ECO:0000313" key="3">
    <source>
        <dbReference type="Proteomes" id="UP000032702"/>
    </source>
</evidence>
<feature type="transmembrane region" description="Helical" evidence="1">
    <location>
        <begin position="365"/>
        <end position="384"/>
    </location>
</feature>
<dbReference type="Gene3D" id="1.20.1640.10">
    <property type="entry name" value="Multidrug efflux transporter AcrB transmembrane domain"/>
    <property type="match status" value="1"/>
</dbReference>
<dbReference type="FunFam" id="3.30.70.1430:FF:000001">
    <property type="entry name" value="Efflux pump membrane transporter"/>
    <property type="match status" value="1"/>
</dbReference>
<sequence length="429" mass="45151">MNISEPFIRRSVATTLLATAILLAGATAYTQLPVAPLPRVDFPTINVSANLPGASPRTMASAVATPLERRFGRIAGVNEITSTSTLGSTSITLQFDLDRDVDAAGRDVQAAINAAGGELPTNLPSRPTYRKVNPADAPILILALTSPTLPLAQIYDAANSVLAQKIAQVPGVGQVFVGGGQNPAVRVQVDPMALAGVGLGLEDVRAALAQASIDRPKGVLNGPQQAMVLAATDQLLEAPLYEDIVLAFNNGAPVRLRDVGRVFQGVENERVAAWTDGQRSISLIIRRQPGANVIDVIERVKALLPSLSNSISPAIDVKVVLDRSSSIRASVSDVKLSLLLSVALVVWVVFVFLRSARATVIPSVSVPLALIGTFAVMYLCGYSIDNLSLMALTISTGFVIDDAIVVTENIARYVEQGDTPLQAALRGTK</sequence>
<keyword evidence="1" id="KW-0812">Transmembrane</keyword>
<dbReference type="Gene3D" id="3.30.70.1430">
    <property type="entry name" value="Multidrug efflux transporter AcrB pore domain"/>
    <property type="match status" value="1"/>
</dbReference>
<feature type="non-terminal residue" evidence="2">
    <location>
        <position position="429"/>
    </location>
</feature>
<dbReference type="AlphaFoldDB" id="Q08VD9"/>
<proteinExistence type="predicted"/>
<feature type="transmembrane region" description="Helical" evidence="1">
    <location>
        <begin position="334"/>
        <end position="353"/>
    </location>
</feature>
<dbReference type="Gene3D" id="3.30.70.1320">
    <property type="entry name" value="Multidrug efflux transporter AcrB pore domain like"/>
    <property type="match status" value="1"/>
</dbReference>
<dbReference type="EMBL" id="AAMD01000117">
    <property type="protein sequence ID" value="EAU64448.1"/>
    <property type="molecule type" value="Genomic_DNA"/>
</dbReference>
<keyword evidence="1" id="KW-0472">Membrane</keyword>
<dbReference type="PANTHER" id="PTHR32063">
    <property type="match status" value="1"/>
</dbReference>
<dbReference type="GO" id="GO:0005886">
    <property type="term" value="C:plasma membrane"/>
    <property type="evidence" value="ECO:0007669"/>
    <property type="project" value="TreeGrafter"/>
</dbReference>
<dbReference type="PRINTS" id="PR00702">
    <property type="entry name" value="ACRIFLAVINRP"/>
</dbReference>
<dbReference type="PANTHER" id="PTHR32063:SF21">
    <property type="entry name" value="MULTIDRUG RESISTANCE PROTEIN MDTB"/>
    <property type="match status" value="1"/>
</dbReference>
<name>Q08VD9_STIAD</name>
<organism evidence="2 3">
    <name type="scientific">Stigmatella aurantiaca (strain DW4/3-1)</name>
    <dbReference type="NCBI Taxonomy" id="378806"/>
    <lineage>
        <taxon>Bacteria</taxon>
        <taxon>Pseudomonadati</taxon>
        <taxon>Myxococcota</taxon>
        <taxon>Myxococcia</taxon>
        <taxon>Myxococcales</taxon>
        <taxon>Cystobacterineae</taxon>
        <taxon>Archangiaceae</taxon>
        <taxon>Stigmatella</taxon>
    </lineage>
</organism>
<comment type="caution">
    <text evidence="2">The sequence shown here is derived from an EMBL/GenBank/DDBJ whole genome shotgun (WGS) entry which is preliminary data.</text>
</comment>
<dbReference type="InterPro" id="IPR001036">
    <property type="entry name" value="Acrflvin-R"/>
</dbReference>
<dbReference type="RefSeq" id="WP_002616584.1">
    <property type="nucleotide sequence ID" value="NZ_AAMD01000117.1"/>
</dbReference>
<protein>
    <submittedName>
        <fullName evidence="2">RND efflux transporter</fullName>
    </submittedName>
</protein>
<dbReference type="Pfam" id="PF00873">
    <property type="entry name" value="ACR_tran"/>
    <property type="match status" value="1"/>
</dbReference>
<dbReference type="SUPFAM" id="SSF82714">
    <property type="entry name" value="Multidrug efflux transporter AcrB TolC docking domain, DN and DC subdomains"/>
    <property type="match status" value="1"/>
</dbReference>
<dbReference type="Gene3D" id="3.30.2090.10">
    <property type="entry name" value="Multidrug efflux transporter AcrB TolC docking domain, DN and DC subdomains"/>
    <property type="match status" value="1"/>
</dbReference>
<reference evidence="2 3" key="1">
    <citation type="submission" date="2006-04" db="EMBL/GenBank/DDBJ databases">
        <authorList>
            <person name="Nierman W.C."/>
        </authorList>
    </citation>
    <scope>NUCLEOTIDE SEQUENCE [LARGE SCALE GENOMIC DNA]</scope>
    <source>
        <strain evidence="2 3">DW4/3-1</strain>
    </source>
</reference>